<feature type="transmembrane region" description="Helical" evidence="2">
    <location>
        <begin position="703"/>
        <end position="732"/>
    </location>
</feature>
<dbReference type="InterPro" id="IPR024862">
    <property type="entry name" value="TRPV"/>
</dbReference>
<keyword evidence="2" id="KW-0472">Membrane</keyword>
<name>A0A9K3L2A2_9STRA</name>
<evidence type="ECO:0000256" key="2">
    <source>
        <dbReference type="SAM" id="Phobius"/>
    </source>
</evidence>
<evidence type="ECO:0000313" key="4">
    <source>
        <dbReference type="Proteomes" id="UP000693970"/>
    </source>
</evidence>
<keyword evidence="4" id="KW-1185">Reference proteome</keyword>
<comment type="caution">
    <text evidence="3">The sequence shown here is derived from an EMBL/GenBank/DDBJ whole genome shotgun (WGS) entry which is preliminary data.</text>
</comment>
<dbReference type="Proteomes" id="UP000693970">
    <property type="component" value="Unassembled WGS sequence"/>
</dbReference>
<keyword evidence="2" id="KW-0812">Transmembrane</keyword>
<dbReference type="OrthoDB" id="49260at2759"/>
<dbReference type="GO" id="GO:0098703">
    <property type="term" value="P:calcium ion import across plasma membrane"/>
    <property type="evidence" value="ECO:0007669"/>
    <property type="project" value="TreeGrafter"/>
</dbReference>
<feature type="transmembrane region" description="Helical" evidence="2">
    <location>
        <begin position="396"/>
        <end position="420"/>
    </location>
</feature>
<organism evidence="3 4">
    <name type="scientific">Nitzschia inconspicua</name>
    <dbReference type="NCBI Taxonomy" id="303405"/>
    <lineage>
        <taxon>Eukaryota</taxon>
        <taxon>Sar</taxon>
        <taxon>Stramenopiles</taxon>
        <taxon>Ochrophyta</taxon>
        <taxon>Bacillariophyta</taxon>
        <taxon>Bacillariophyceae</taxon>
        <taxon>Bacillariophycidae</taxon>
        <taxon>Bacillariales</taxon>
        <taxon>Bacillariaceae</taxon>
        <taxon>Nitzschia</taxon>
    </lineage>
</organism>
<reference evidence="3" key="1">
    <citation type="journal article" date="2021" name="Sci. Rep.">
        <title>Diploid genomic architecture of Nitzschia inconspicua, an elite biomass production diatom.</title>
        <authorList>
            <person name="Oliver A."/>
            <person name="Podell S."/>
            <person name="Pinowska A."/>
            <person name="Traller J.C."/>
            <person name="Smith S.R."/>
            <person name="McClure R."/>
            <person name="Beliaev A."/>
            <person name="Bohutskyi P."/>
            <person name="Hill E.A."/>
            <person name="Rabines A."/>
            <person name="Zheng H."/>
            <person name="Allen L.Z."/>
            <person name="Kuo A."/>
            <person name="Grigoriev I.V."/>
            <person name="Allen A.E."/>
            <person name="Hazlebeck D."/>
            <person name="Allen E.E."/>
        </authorList>
    </citation>
    <scope>NUCLEOTIDE SEQUENCE</scope>
    <source>
        <strain evidence="3">Hildebrandi</strain>
    </source>
</reference>
<evidence type="ECO:0000313" key="3">
    <source>
        <dbReference type="EMBL" id="KAG7354335.1"/>
    </source>
</evidence>
<gene>
    <name evidence="3" type="ORF">IV203_003691</name>
</gene>
<dbReference type="EMBL" id="JAGRRH010000016">
    <property type="protein sequence ID" value="KAG7354335.1"/>
    <property type="molecule type" value="Genomic_DNA"/>
</dbReference>
<keyword evidence="1" id="KW-0677">Repeat</keyword>
<dbReference type="AlphaFoldDB" id="A0A9K3L2A2"/>
<feature type="transmembrane region" description="Helical" evidence="2">
    <location>
        <begin position="673"/>
        <end position="691"/>
    </location>
</feature>
<dbReference type="PANTHER" id="PTHR10582">
    <property type="entry name" value="TRANSIENT RECEPTOR POTENTIAL ION CHANNEL PROTEIN"/>
    <property type="match status" value="1"/>
</dbReference>
<dbReference type="PANTHER" id="PTHR10582:SF2">
    <property type="entry name" value="INACTIVE"/>
    <property type="match status" value="1"/>
</dbReference>
<keyword evidence="2" id="KW-1133">Transmembrane helix</keyword>
<feature type="transmembrane region" description="Helical" evidence="2">
    <location>
        <begin position="523"/>
        <end position="544"/>
    </location>
</feature>
<feature type="transmembrane region" description="Helical" evidence="2">
    <location>
        <begin position="485"/>
        <end position="502"/>
    </location>
</feature>
<feature type="transmembrane region" description="Helical" evidence="2">
    <location>
        <begin position="447"/>
        <end position="465"/>
    </location>
</feature>
<proteinExistence type="predicted"/>
<evidence type="ECO:0000256" key="1">
    <source>
        <dbReference type="ARBA" id="ARBA00022737"/>
    </source>
</evidence>
<protein>
    <submittedName>
        <fullName evidence="3">Ion transport protein</fullName>
    </submittedName>
</protein>
<sequence length="754" mass="84432">MADATPGTKSTRFKRRLGEGLTVELIFTPSDNTPNPIANDGHLWSGNETTSIGIDRPSVRQSPIDTEESDGLLLQIDLTNFTGRVSFRKIGTNEGEISGDDYSTTPPDIIECPPTFEEIHSTLTEQQQAQQPINFIQVDDSHFERLLSSSVMTDDAVMGDEFSGVSSPIRENSSIRLQPSFMPATTEVEGDLTVSTLSSNDLKAVGKAGAPLSAGKFPFLRNRVKPAKNPTSEDTKQNSVTNTISNALRYRRNKRMSMFTIMKRESVRSLPSSVLMNPTKEEKNGQTELHVLVSSTDLTLQSLEETIERFPESASTADDKLKVFEAVENLRDIVPSLLILPNDQLDQAIATPVIWFCMDRHTTSPFSVGMSSTDFQLQITTIIAVRQGLFLLNTDGVFPIALPQLSIVSVVFFGCFFQVIRIRCEAMALKQISTQVALRYCRDPWRIFYFVGVFAAIGASAQYKIRIDNGFYKDESNFDGDTPPFLMAIMIGMLWVSVLGFLKAVNESLATFILALTRIFFDIRFFCIVLLVFILMFGDMFHLLYLEDPALKAECNSNDPSDPASDFCSERLVYAMMIEDFNLADFQQSPAQTILWLVVTFVGFVVMMNTLIAVITRSYERSHNSSIILFRRARCEFVASNAAIEGFLRPEFFDRHANRNCDLSSILLASARWILLLTFFVTISISSLYLVQLLVEVIEAKNWIAAIAAVVFCLIMTFNIWSSFVFILMHFYAFAPESGQKKPETAFYPPTITS</sequence>
<accession>A0A9K3L2A2</accession>
<dbReference type="GO" id="GO:0005886">
    <property type="term" value="C:plasma membrane"/>
    <property type="evidence" value="ECO:0007669"/>
    <property type="project" value="TreeGrafter"/>
</dbReference>
<dbReference type="GO" id="GO:0005216">
    <property type="term" value="F:monoatomic ion channel activity"/>
    <property type="evidence" value="ECO:0007669"/>
    <property type="project" value="InterPro"/>
</dbReference>
<reference evidence="3" key="2">
    <citation type="submission" date="2021-04" db="EMBL/GenBank/DDBJ databases">
        <authorList>
            <person name="Podell S."/>
        </authorList>
    </citation>
    <scope>NUCLEOTIDE SEQUENCE</scope>
    <source>
        <strain evidence="3">Hildebrandi</strain>
    </source>
</reference>
<feature type="transmembrane region" description="Helical" evidence="2">
    <location>
        <begin position="594"/>
        <end position="615"/>
    </location>
</feature>